<evidence type="ECO:0000256" key="3">
    <source>
        <dbReference type="ARBA" id="ARBA00022741"/>
    </source>
</evidence>
<dbReference type="InterPro" id="IPR011009">
    <property type="entry name" value="Kinase-like_dom_sf"/>
</dbReference>
<dbReference type="InterPro" id="IPR017441">
    <property type="entry name" value="Protein_kinase_ATP_BS"/>
</dbReference>
<feature type="binding site" evidence="7">
    <location>
        <position position="43"/>
    </location>
    <ligand>
        <name>ATP</name>
        <dbReference type="ChEBI" id="CHEBI:30616"/>
    </ligand>
</feature>
<protein>
    <submittedName>
        <fullName evidence="10">Molecular chaperone with protein kinase domain</fullName>
    </submittedName>
</protein>
<dbReference type="Pfam" id="PF00012">
    <property type="entry name" value="HSP70"/>
    <property type="match status" value="2"/>
</dbReference>
<dbReference type="PROSITE" id="PS50011">
    <property type="entry name" value="PROTEIN_KINASE_DOM"/>
    <property type="match status" value="1"/>
</dbReference>
<dbReference type="Gene3D" id="2.60.34.10">
    <property type="entry name" value="Substrate Binding Domain Of DNAk, Chain A, domain 1"/>
    <property type="match status" value="1"/>
</dbReference>
<feature type="compositionally biased region" description="Low complexity" evidence="8">
    <location>
        <begin position="294"/>
        <end position="315"/>
    </location>
</feature>
<dbReference type="PROSITE" id="PS00107">
    <property type="entry name" value="PROTEIN_KINASE_ATP"/>
    <property type="match status" value="1"/>
</dbReference>
<dbReference type="Gene3D" id="3.30.200.20">
    <property type="entry name" value="Phosphorylase Kinase, domain 1"/>
    <property type="match status" value="1"/>
</dbReference>
<dbReference type="SMART" id="SM00220">
    <property type="entry name" value="S_TKc"/>
    <property type="match status" value="1"/>
</dbReference>
<accession>B1VND7</accession>
<dbReference type="InterPro" id="IPR013126">
    <property type="entry name" value="Hsp_70_fam"/>
</dbReference>
<dbReference type="eggNOG" id="COG0443">
    <property type="taxonomic scope" value="Bacteria"/>
</dbReference>
<dbReference type="PANTHER" id="PTHR19375">
    <property type="entry name" value="HEAT SHOCK PROTEIN 70KDA"/>
    <property type="match status" value="1"/>
</dbReference>
<dbReference type="PROSITE" id="PS00108">
    <property type="entry name" value="PROTEIN_KINASE_ST"/>
    <property type="match status" value="1"/>
</dbReference>
<dbReference type="SUPFAM" id="SSF100920">
    <property type="entry name" value="Heat shock protein 70kD (HSP70), peptide-binding domain"/>
    <property type="match status" value="1"/>
</dbReference>
<keyword evidence="6" id="KW-0143">Chaperone</keyword>
<keyword evidence="10" id="KW-0808">Transferase</keyword>
<dbReference type="GO" id="GO:0005524">
    <property type="term" value="F:ATP binding"/>
    <property type="evidence" value="ECO:0007669"/>
    <property type="project" value="UniProtKB-UniRule"/>
</dbReference>
<dbReference type="FunFam" id="3.90.640.10:FF:000003">
    <property type="entry name" value="Molecular chaperone DnaK"/>
    <property type="match status" value="1"/>
</dbReference>
<dbReference type="Pfam" id="PF00069">
    <property type="entry name" value="Pkinase"/>
    <property type="match status" value="1"/>
</dbReference>
<organism evidence="10 11">
    <name type="scientific">Streptomyces griseus subsp. griseus (strain JCM 4626 / CBS 651.72 / NBRC 13350 / KCC S-0626 / ISP 5235)</name>
    <dbReference type="NCBI Taxonomy" id="455632"/>
    <lineage>
        <taxon>Bacteria</taxon>
        <taxon>Bacillati</taxon>
        <taxon>Actinomycetota</taxon>
        <taxon>Actinomycetes</taxon>
        <taxon>Kitasatosporales</taxon>
        <taxon>Streptomycetaceae</taxon>
        <taxon>Streptomyces</taxon>
    </lineage>
</organism>
<dbReference type="CDD" id="cd14014">
    <property type="entry name" value="STKc_PknB_like"/>
    <property type="match status" value="1"/>
</dbReference>
<dbReference type="InterPro" id="IPR008271">
    <property type="entry name" value="Ser/Thr_kinase_AS"/>
</dbReference>
<dbReference type="GO" id="GO:0004672">
    <property type="term" value="F:protein kinase activity"/>
    <property type="evidence" value="ECO:0007669"/>
    <property type="project" value="InterPro"/>
</dbReference>
<dbReference type="HOGENOM" id="CLU_345427_0_0_11"/>
<evidence type="ECO:0000256" key="7">
    <source>
        <dbReference type="PROSITE-ProRule" id="PRU10141"/>
    </source>
</evidence>
<keyword evidence="5" id="KW-0346">Stress response</keyword>
<keyword evidence="3 7" id="KW-0547">Nucleotide-binding</keyword>
<keyword evidence="4 7" id="KW-0067">ATP-binding</keyword>
<dbReference type="SUPFAM" id="SSF56112">
    <property type="entry name" value="Protein kinase-like (PK-like)"/>
    <property type="match status" value="1"/>
</dbReference>
<evidence type="ECO:0000313" key="11">
    <source>
        <dbReference type="Proteomes" id="UP000001685"/>
    </source>
</evidence>
<sequence>MEPLRAGDPESVGGFVLRGRLGAGGMGEVFLGRSPGGRAVAVKVVHPHLARQEEFRQRFAREVAAARAVSGAFTAPVMAAGPEDDRPWIATVYVPGPDLATAVGVAGPLPEGAVWRLAAGLVEALQAIHVVGVVHRDLKPSNVLVAADGPRVIDFGIARTLEDTPLTMTGLVVGTAGFMAPEQAEGGKVGSACDVFALGAVIAFAATGAGPFGEGPQLAVLRRVVGGRPRLDGLTGPLRELVEACLAKDPRDRPALATLLERIGAHWEPADEFRGGSPWPEAVTTLIQRHATPPTAPYTEAAGATAPPDGGPNAARRARRAVGIDFGTTNSAVAVMEGGEVLLIPNAQGRHTTPSLVALTAEGDALVGTDAERQALANPGFTAGAAMLWLGTDWRVARGGVRLTAEDVAGLVLARLREDAEAYLGEPVTDAVLAVPAGFRRDQRAALVAAGERAGLNVLRLVNVPTAVATSYGPNRDDLTVLVFDLGGGTLDVSLIELGDGVVEIRATAGDSRLGGNDWDQRIVEHLTDHVRRRHGVDLTGDVAAIQRLREAAETARIELSAARTTTVRLPYLATGPDSPVHLEEELTREELERLTQDLLERCRTPVENVLADAGCTLADIDQVVLTGGAALMPAVGDLVRRLTGGQGSYQRLSPEAVVHGAVLQAGILTGEVKDVLLLDVAPYSIGVETHDGTMKKLLQRNTTIPTRRSDVFTTHTDDQPMVLFHIVEGERKDAARNWPLAVLELALPPAPRGVPMIEVTVDCTASDDLHIKVRDLGTGNETSATVGQATKERAAALLRSSRWARLRDLVPVTHPAC</sequence>
<dbReference type="Gene3D" id="1.10.510.10">
    <property type="entry name" value="Transferase(Phosphotransferase) domain 1"/>
    <property type="match status" value="1"/>
</dbReference>
<dbReference type="PROSITE" id="PS00329">
    <property type="entry name" value="HSP70_2"/>
    <property type="match status" value="1"/>
</dbReference>
<reference evidence="11" key="1">
    <citation type="journal article" date="2008" name="J. Bacteriol.">
        <title>Genome sequence of the streptomycin-producing microorganism Streptomyces griseus IFO 13350.</title>
        <authorList>
            <person name="Ohnishi Y."/>
            <person name="Ishikawa J."/>
            <person name="Hara H."/>
            <person name="Suzuki H."/>
            <person name="Ikenoya M."/>
            <person name="Ikeda H."/>
            <person name="Yamashita A."/>
            <person name="Hattori M."/>
            <person name="Horinouchi S."/>
        </authorList>
    </citation>
    <scope>NUCLEOTIDE SEQUENCE [LARGE SCALE GENOMIC DNA]</scope>
    <source>
        <strain evidence="11">JCM 4626 / NBRC 13350</strain>
    </source>
</reference>
<dbReference type="GO" id="GO:0140662">
    <property type="term" value="F:ATP-dependent protein folding chaperone"/>
    <property type="evidence" value="ECO:0007669"/>
    <property type="project" value="InterPro"/>
</dbReference>
<dbReference type="InterPro" id="IPR029047">
    <property type="entry name" value="HSP70_peptide-bd_sf"/>
</dbReference>
<evidence type="ECO:0000256" key="1">
    <source>
        <dbReference type="ARBA" id="ARBA00007381"/>
    </source>
</evidence>
<evidence type="ECO:0000256" key="2">
    <source>
        <dbReference type="ARBA" id="ARBA00022553"/>
    </source>
</evidence>
<comment type="similarity">
    <text evidence="1">Belongs to the heat shock protein 70 family.</text>
</comment>
<dbReference type="KEGG" id="sgr:SGR_131"/>
<dbReference type="InterPro" id="IPR000719">
    <property type="entry name" value="Prot_kinase_dom"/>
</dbReference>
<evidence type="ECO:0000256" key="6">
    <source>
        <dbReference type="ARBA" id="ARBA00023186"/>
    </source>
</evidence>
<evidence type="ECO:0000256" key="5">
    <source>
        <dbReference type="ARBA" id="ARBA00023016"/>
    </source>
</evidence>
<evidence type="ECO:0000259" key="9">
    <source>
        <dbReference type="PROSITE" id="PS50011"/>
    </source>
</evidence>
<keyword evidence="10" id="KW-0418">Kinase</keyword>
<dbReference type="PRINTS" id="PR00301">
    <property type="entry name" value="HEATSHOCK70"/>
</dbReference>
<dbReference type="Gene3D" id="3.30.420.40">
    <property type="match status" value="2"/>
</dbReference>
<dbReference type="Proteomes" id="UP000001685">
    <property type="component" value="Chromosome"/>
</dbReference>
<proteinExistence type="inferred from homology"/>
<name>B1VND7_STRGG</name>
<dbReference type="EMBL" id="AP009493">
    <property type="protein sequence ID" value="BAG16960.1"/>
    <property type="molecule type" value="Genomic_DNA"/>
</dbReference>
<keyword evidence="2" id="KW-0597">Phosphoprotein</keyword>
<evidence type="ECO:0000256" key="4">
    <source>
        <dbReference type="ARBA" id="ARBA00022840"/>
    </source>
</evidence>
<dbReference type="SUPFAM" id="SSF53067">
    <property type="entry name" value="Actin-like ATPase domain"/>
    <property type="match status" value="2"/>
</dbReference>
<dbReference type="FunFam" id="3.30.420.40:FF:000071">
    <property type="entry name" value="Molecular chaperone DnaK"/>
    <property type="match status" value="1"/>
</dbReference>
<dbReference type="InterPro" id="IPR018181">
    <property type="entry name" value="Heat_shock_70_CS"/>
</dbReference>
<evidence type="ECO:0000256" key="8">
    <source>
        <dbReference type="SAM" id="MobiDB-lite"/>
    </source>
</evidence>
<dbReference type="InterPro" id="IPR043129">
    <property type="entry name" value="ATPase_NBD"/>
</dbReference>
<evidence type="ECO:0000313" key="10">
    <source>
        <dbReference type="EMBL" id="BAG16960.1"/>
    </source>
</evidence>
<dbReference type="Gene3D" id="3.90.640.10">
    <property type="entry name" value="Actin, Chain A, domain 4"/>
    <property type="match status" value="1"/>
</dbReference>
<gene>
    <name evidence="10" type="ordered locus">SGR_131</name>
</gene>
<feature type="region of interest" description="Disordered" evidence="8">
    <location>
        <begin position="294"/>
        <end position="316"/>
    </location>
</feature>
<feature type="domain" description="Protein kinase" evidence="9">
    <location>
        <begin position="15"/>
        <end position="274"/>
    </location>
</feature>
<dbReference type="AlphaFoldDB" id="B1VND7"/>